<protein>
    <submittedName>
        <fullName evidence="11">Uncharacterized protein</fullName>
    </submittedName>
</protein>
<keyword evidence="10" id="KW-0812">Transmembrane</keyword>
<evidence type="ECO:0000256" key="7">
    <source>
        <dbReference type="ARBA" id="ARBA00023180"/>
    </source>
</evidence>
<dbReference type="PROSITE" id="PS00134">
    <property type="entry name" value="TRYPSIN_HIS"/>
    <property type="match status" value="1"/>
</dbReference>
<dbReference type="InterPro" id="IPR043504">
    <property type="entry name" value="Peptidase_S1_PA_chymotrypsin"/>
</dbReference>
<dbReference type="Proteomes" id="UP000076408">
    <property type="component" value="Unassembled WGS sequence"/>
</dbReference>
<feature type="region of interest" description="Disordered" evidence="9">
    <location>
        <begin position="197"/>
        <end position="242"/>
    </location>
</feature>
<dbReference type="SUPFAM" id="SSF50494">
    <property type="entry name" value="Trypsin-like serine proteases"/>
    <property type="match status" value="1"/>
</dbReference>
<reference evidence="12" key="1">
    <citation type="journal article" date="2014" name="Genome Biol.">
        <title>Genome analysis of a major urban malaria vector mosquito, Anopheles stephensi.</title>
        <authorList>
            <person name="Jiang X."/>
            <person name="Peery A."/>
            <person name="Hall A.B."/>
            <person name="Sharma A."/>
            <person name="Chen X.G."/>
            <person name="Waterhouse R.M."/>
            <person name="Komissarov A."/>
            <person name="Riehle M.M."/>
            <person name="Shouche Y."/>
            <person name="Sharakhova M.V."/>
            <person name="Lawson D."/>
            <person name="Pakpour N."/>
            <person name="Arensburger P."/>
            <person name="Davidson V.L."/>
            <person name="Eiglmeier K."/>
            <person name="Emrich S."/>
            <person name="George P."/>
            <person name="Kennedy R.C."/>
            <person name="Mane S.P."/>
            <person name="Maslen G."/>
            <person name="Oringanje C."/>
            <person name="Qi Y."/>
            <person name="Settlage R."/>
            <person name="Tojo M."/>
            <person name="Tubio J.M."/>
            <person name="Unger M.F."/>
            <person name="Wang B."/>
            <person name="Vernick K.D."/>
            <person name="Ribeiro J.M."/>
            <person name="James A.A."/>
            <person name="Michel K."/>
            <person name="Riehle M.A."/>
            <person name="Luckhart S."/>
            <person name="Sharakhov I.V."/>
            <person name="Tu Z."/>
        </authorList>
    </citation>
    <scope>NUCLEOTIDE SEQUENCE [LARGE SCALE GENOMIC DNA]</scope>
    <source>
        <strain evidence="12">Indian</strain>
    </source>
</reference>
<name>A0A182YEY1_ANOST</name>
<dbReference type="PROSITE" id="PS50240">
    <property type="entry name" value="TRYPSIN_DOM"/>
    <property type="match status" value="1"/>
</dbReference>
<dbReference type="VEuPathDB" id="VectorBase:ASTEI07017"/>
<proteinExistence type="inferred from homology"/>
<dbReference type="InterPro" id="IPR001314">
    <property type="entry name" value="Peptidase_S1A"/>
</dbReference>
<comment type="subcellular location">
    <subcellularLocation>
        <location evidence="1">Secreted</location>
    </subcellularLocation>
</comment>
<evidence type="ECO:0000256" key="4">
    <source>
        <dbReference type="ARBA" id="ARBA00022729"/>
    </source>
</evidence>
<keyword evidence="10" id="KW-1133">Transmembrane helix</keyword>
<keyword evidence="5" id="KW-0391">Immunity</keyword>
<dbReference type="Pfam" id="PF00089">
    <property type="entry name" value="Trypsin"/>
    <property type="match status" value="1"/>
</dbReference>
<evidence type="ECO:0000256" key="9">
    <source>
        <dbReference type="SAM" id="MobiDB-lite"/>
    </source>
</evidence>
<feature type="compositionally biased region" description="Low complexity" evidence="9">
    <location>
        <begin position="227"/>
        <end position="241"/>
    </location>
</feature>
<keyword evidence="4" id="KW-0732">Signal</keyword>
<dbReference type="VEuPathDB" id="VectorBase:ASTE010853"/>
<dbReference type="CDD" id="cd00190">
    <property type="entry name" value="Tryp_SPc"/>
    <property type="match status" value="1"/>
</dbReference>
<dbReference type="GO" id="GO:0045087">
    <property type="term" value="P:innate immune response"/>
    <property type="evidence" value="ECO:0007669"/>
    <property type="project" value="UniProtKB-KW"/>
</dbReference>
<dbReference type="FunFam" id="2.40.10.10:FF:000068">
    <property type="entry name" value="transmembrane protease serine 2"/>
    <property type="match status" value="1"/>
</dbReference>
<reference evidence="11" key="2">
    <citation type="submission" date="2020-05" db="UniProtKB">
        <authorList>
            <consortium name="EnsemblMetazoa"/>
        </authorList>
    </citation>
    <scope>IDENTIFICATION</scope>
    <source>
        <strain evidence="11">Indian</strain>
    </source>
</reference>
<evidence type="ECO:0000256" key="10">
    <source>
        <dbReference type="SAM" id="Phobius"/>
    </source>
</evidence>
<dbReference type="GO" id="GO:0004252">
    <property type="term" value="F:serine-type endopeptidase activity"/>
    <property type="evidence" value="ECO:0007669"/>
    <property type="project" value="InterPro"/>
</dbReference>
<evidence type="ECO:0000313" key="11">
    <source>
        <dbReference type="EnsemblMetazoa" id="ASTEI07017-PA"/>
    </source>
</evidence>
<evidence type="ECO:0000256" key="3">
    <source>
        <dbReference type="ARBA" id="ARBA00022588"/>
    </source>
</evidence>
<keyword evidence="3" id="KW-0399">Innate immunity</keyword>
<feature type="compositionally biased region" description="Polar residues" evidence="9">
    <location>
        <begin position="210"/>
        <end position="226"/>
    </location>
</feature>
<dbReference type="InterPro" id="IPR051487">
    <property type="entry name" value="Ser/Thr_Proteases_Immune/Dev"/>
</dbReference>
<keyword evidence="6" id="KW-1015">Disulfide bond</keyword>
<dbReference type="PANTHER" id="PTHR24256">
    <property type="entry name" value="TRYPTASE-RELATED"/>
    <property type="match status" value="1"/>
</dbReference>
<dbReference type="GO" id="GO:0005576">
    <property type="term" value="C:extracellular region"/>
    <property type="evidence" value="ECO:0007669"/>
    <property type="project" value="UniProtKB-SubCell"/>
</dbReference>
<sequence length="514" mass="55863">MARVGKDTVRGILILLSIMAAPVVVAQLDGSFWWMNTNLLKQAEALRETKDIKAIVITKDSELDEVRVGGNSLVDNDSPDCICVPLNRCNNQPTGRDGLCGAESVCCRRSQLIALESTTASIITTPAPSIPSSSIPSTKLEPVDTLIFDSDPVPPILPAVVSFQPIPLNETEHDPSLLLELSNLLLSHSLPDTFEPIETNSLPVDKPTTTEHSSPIVSTTTPQTNPTGSSSNGNASSSTASYCGRRQHSVSSRIFFQDENGDRLSEVPSGTVGFSEFPWTVAVYQLIRNGSFVYHCGGAILNRSVVVTAAHCVSNNRLHPNRFIVHAGDWDRRHTQERLPHQERTVHRIVIHPNYYSGALFNDIALLFFSEPLNDTLPNVEPVCLGVGPEEAFSPYENCFVTGWGGSPKSNRPQSIQQFNKLSIVNRQLCETRLQNHATLGRKFKLHPSFVCAAGNGTDVCQGAGGSPFACERDGRYYLVGLVSWGIGCGDGIPAVLTNVAELSEWIAFGKVFN</sequence>
<evidence type="ECO:0000256" key="1">
    <source>
        <dbReference type="ARBA" id="ARBA00004613"/>
    </source>
</evidence>
<dbReference type="SMART" id="SM00020">
    <property type="entry name" value="Tryp_SPc"/>
    <property type="match status" value="1"/>
</dbReference>
<dbReference type="Gene3D" id="2.40.10.10">
    <property type="entry name" value="Trypsin-like serine proteases"/>
    <property type="match status" value="1"/>
</dbReference>
<dbReference type="EnsemblMetazoa" id="ASTEI07017-RA">
    <property type="protein sequence ID" value="ASTEI07017-PA"/>
    <property type="gene ID" value="ASTEI07017"/>
</dbReference>
<keyword evidence="2" id="KW-0964">Secreted</keyword>
<dbReference type="GO" id="GO:0006508">
    <property type="term" value="P:proteolysis"/>
    <property type="evidence" value="ECO:0007669"/>
    <property type="project" value="InterPro"/>
</dbReference>
<dbReference type="InterPro" id="IPR009003">
    <property type="entry name" value="Peptidase_S1_PA"/>
</dbReference>
<dbReference type="AlphaFoldDB" id="A0A182YEY1"/>
<organism evidence="11 12">
    <name type="scientific">Anopheles stephensi</name>
    <name type="common">Indo-Pakistan malaria mosquito</name>
    <dbReference type="NCBI Taxonomy" id="30069"/>
    <lineage>
        <taxon>Eukaryota</taxon>
        <taxon>Metazoa</taxon>
        <taxon>Ecdysozoa</taxon>
        <taxon>Arthropoda</taxon>
        <taxon>Hexapoda</taxon>
        <taxon>Insecta</taxon>
        <taxon>Pterygota</taxon>
        <taxon>Neoptera</taxon>
        <taxon>Endopterygota</taxon>
        <taxon>Diptera</taxon>
        <taxon>Nematocera</taxon>
        <taxon>Culicoidea</taxon>
        <taxon>Culicidae</taxon>
        <taxon>Anophelinae</taxon>
        <taxon>Anopheles</taxon>
    </lineage>
</organism>
<keyword evidence="7" id="KW-0325">Glycoprotein</keyword>
<dbReference type="OMA" id="WDRRHTQ"/>
<keyword evidence="12" id="KW-1185">Reference proteome</keyword>
<feature type="transmembrane region" description="Helical" evidence="10">
    <location>
        <begin position="12"/>
        <end position="35"/>
    </location>
</feature>
<evidence type="ECO:0000256" key="8">
    <source>
        <dbReference type="ARBA" id="ARBA00024195"/>
    </source>
</evidence>
<comment type="similarity">
    <text evidence="8">Belongs to the peptidase S1 family. CLIP subfamily.</text>
</comment>
<dbReference type="VEuPathDB" id="VectorBase:ASTEI20_043724"/>
<evidence type="ECO:0000256" key="6">
    <source>
        <dbReference type="ARBA" id="ARBA00023157"/>
    </source>
</evidence>
<dbReference type="STRING" id="30069.A0A182YEY1"/>
<accession>A0A182YEY1</accession>
<evidence type="ECO:0000313" key="12">
    <source>
        <dbReference type="Proteomes" id="UP000076408"/>
    </source>
</evidence>
<dbReference type="InterPro" id="IPR018114">
    <property type="entry name" value="TRYPSIN_HIS"/>
</dbReference>
<evidence type="ECO:0000256" key="5">
    <source>
        <dbReference type="ARBA" id="ARBA00022859"/>
    </source>
</evidence>
<dbReference type="PRINTS" id="PR00722">
    <property type="entry name" value="CHYMOTRYPSIN"/>
</dbReference>
<evidence type="ECO:0000256" key="2">
    <source>
        <dbReference type="ARBA" id="ARBA00022525"/>
    </source>
</evidence>
<keyword evidence="10" id="KW-0472">Membrane</keyword>
<dbReference type="InterPro" id="IPR001254">
    <property type="entry name" value="Trypsin_dom"/>
</dbReference>